<name>A0A4S8LUQ6_DENBC</name>
<dbReference type="Proteomes" id="UP000297245">
    <property type="component" value="Unassembled WGS sequence"/>
</dbReference>
<dbReference type="AlphaFoldDB" id="A0A4S8LUQ6"/>
<reference evidence="2 3" key="1">
    <citation type="journal article" date="2019" name="Nat. Ecol. Evol.">
        <title>Megaphylogeny resolves global patterns of mushroom evolution.</title>
        <authorList>
            <person name="Varga T."/>
            <person name="Krizsan K."/>
            <person name="Foldi C."/>
            <person name="Dima B."/>
            <person name="Sanchez-Garcia M."/>
            <person name="Sanchez-Ramirez S."/>
            <person name="Szollosi G.J."/>
            <person name="Szarkandi J.G."/>
            <person name="Papp V."/>
            <person name="Albert L."/>
            <person name="Andreopoulos W."/>
            <person name="Angelini C."/>
            <person name="Antonin V."/>
            <person name="Barry K.W."/>
            <person name="Bougher N.L."/>
            <person name="Buchanan P."/>
            <person name="Buyck B."/>
            <person name="Bense V."/>
            <person name="Catcheside P."/>
            <person name="Chovatia M."/>
            <person name="Cooper J."/>
            <person name="Damon W."/>
            <person name="Desjardin D."/>
            <person name="Finy P."/>
            <person name="Geml J."/>
            <person name="Haridas S."/>
            <person name="Hughes K."/>
            <person name="Justo A."/>
            <person name="Karasinski D."/>
            <person name="Kautmanova I."/>
            <person name="Kiss B."/>
            <person name="Kocsube S."/>
            <person name="Kotiranta H."/>
            <person name="LaButti K.M."/>
            <person name="Lechner B.E."/>
            <person name="Liimatainen K."/>
            <person name="Lipzen A."/>
            <person name="Lukacs Z."/>
            <person name="Mihaltcheva S."/>
            <person name="Morgado L.N."/>
            <person name="Niskanen T."/>
            <person name="Noordeloos M.E."/>
            <person name="Ohm R.A."/>
            <person name="Ortiz-Santana B."/>
            <person name="Ovrebo C."/>
            <person name="Racz N."/>
            <person name="Riley R."/>
            <person name="Savchenko A."/>
            <person name="Shiryaev A."/>
            <person name="Soop K."/>
            <person name="Spirin V."/>
            <person name="Szebenyi C."/>
            <person name="Tomsovsky M."/>
            <person name="Tulloss R.E."/>
            <person name="Uehling J."/>
            <person name="Grigoriev I.V."/>
            <person name="Vagvolgyi C."/>
            <person name="Papp T."/>
            <person name="Martin F.M."/>
            <person name="Miettinen O."/>
            <person name="Hibbett D.S."/>
            <person name="Nagy L.G."/>
        </authorList>
    </citation>
    <scope>NUCLEOTIDE SEQUENCE [LARGE SCALE GENOMIC DNA]</scope>
    <source>
        <strain evidence="2 3">CBS 962.96</strain>
    </source>
</reference>
<evidence type="ECO:0000313" key="3">
    <source>
        <dbReference type="Proteomes" id="UP000297245"/>
    </source>
</evidence>
<protein>
    <submittedName>
        <fullName evidence="2">Uncharacterized protein</fullName>
    </submittedName>
</protein>
<evidence type="ECO:0000313" key="2">
    <source>
        <dbReference type="EMBL" id="THU93140.1"/>
    </source>
</evidence>
<dbReference type="EMBL" id="ML179257">
    <property type="protein sequence ID" value="THU93140.1"/>
    <property type="molecule type" value="Genomic_DNA"/>
</dbReference>
<evidence type="ECO:0000256" key="1">
    <source>
        <dbReference type="SAM" id="MobiDB-lite"/>
    </source>
</evidence>
<sequence>MVHNKQNTTATEPTSPTPLPCGCGGCGSCSGHATTTQAGSSQNPPPFNEAFSQPLTPPLTRQEFPDYTTPPHSPSSPSLDECLHAVAVPSLMSPRAGPHSINCAPSRQSQSQPRSSQSSMAADDPFSRQPPLPSTSETNASQDSNHRGSTKDCYEFYSDECT</sequence>
<organism evidence="2 3">
    <name type="scientific">Dendrothele bispora (strain CBS 962.96)</name>
    <dbReference type="NCBI Taxonomy" id="1314807"/>
    <lineage>
        <taxon>Eukaryota</taxon>
        <taxon>Fungi</taxon>
        <taxon>Dikarya</taxon>
        <taxon>Basidiomycota</taxon>
        <taxon>Agaricomycotina</taxon>
        <taxon>Agaricomycetes</taxon>
        <taxon>Agaricomycetidae</taxon>
        <taxon>Agaricales</taxon>
        <taxon>Agaricales incertae sedis</taxon>
        <taxon>Dendrothele</taxon>
    </lineage>
</organism>
<proteinExistence type="predicted"/>
<feature type="region of interest" description="Disordered" evidence="1">
    <location>
        <begin position="32"/>
        <end position="152"/>
    </location>
</feature>
<feature type="compositionally biased region" description="Low complexity" evidence="1">
    <location>
        <begin position="105"/>
        <end position="119"/>
    </location>
</feature>
<accession>A0A4S8LUQ6</accession>
<gene>
    <name evidence="2" type="ORF">K435DRAFT_861764</name>
</gene>
<keyword evidence="3" id="KW-1185">Reference proteome</keyword>
<feature type="compositionally biased region" description="Polar residues" evidence="1">
    <location>
        <begin position="134"/>
        <end position="143"/>
    </location>
</feature>